<reference evidence="3 4" key="1">
    <citation type="journal article" date="2017" name="Curr. Biol.">
        <title>Genome architecture and evolution of a unichromosomal asexual nematode.</title>
        <authorList>
            <person name="Fradin H."/>
            <person name="Zegar C."/>
            <person name="Gutwein M."/>
            <person name="Lucas J."/>
            <person name="Kovtun M."/>
            <person name="Corcoran D."/>
            <person name="Baugh L.R."/>
            <person name="Kiontke K."/>
            <person name="Gunsalus K."/>
            <person name="Fitch D.H."/>
            <person name="Piano F."/>
        </authorList>
    </citation>
    <scope>NUCLEOTIDE SEQUENCE [LARGE SCALE GENOMIC DNA]</scope>
    <source>
        <strain evidence="3">PF1309</strain>
    </source>
</reference>
<dbReference type="OrthoDB" id="6155433at2759"/>
<dbReference type="CDD" id="cd22744">
    <property type="entry name" value="OTU"/>
    <property type="match status" value="1"/>
</dbReference>
<dbReference type="GO" id="GO:0016579">
    <property type="term" value="P:protein deubiquitination"/>
    <property type="evidence" value="ECO:0007669"/>
    <property type="project" value="TreeGrafter"/>
</dbReference>
<feature type="compositionally biased region" description="Polar residues" evidence="1">
    <location>
        <begin position="68"/>
        <end position="84"/>
    </location>
</feature>
<dbReference type="Proteomes" id="UP000218231">
    <property type="component" value="Unassembled WGS sequence"/>
</dbReference>
<feature type="region of interest" description="Disordered" evidence="1">
    <location>
        <begin position="493"/>
        <end position="512"/>
    </location>
</feature>
<feature type="compositionally biased region" description="Low complexity" evidence="1">
    <location>
        <begin position="56"/>
        <end position="67"/>
    </location>
</feature>
<dbReference type="InterPro" id="IPR050704">
    <property type="entry name" value="Peptidase_C85-like"/>
</dbReference>
<dbReference type="PROSITE" id="PS50802">
    <property type="entry name" value="OTU"/>
    <property type="match status" value="1"/>
</dbReference>
<comment type="caution">
    <text evidence="3">The sequence shown here is derived from an EMBL/GenBank/DDBJ whole genome shotgun (WGS) entry which is preliminary data.</text>
</comment>
<dbReference type="SUPFAM" id="SSF54001">
    <property type="entry name" value="Cysteine proteinases"/>
    <property type="match status" value="1"/>
</dbReference>
<dbReference type="InterPro" id="IPR038765">
    <property type="entry name" value="Papain-like_cys_pep_sf"/>
</dbReference>
<name>A0A2A2L5U3_9BILA</name>
<dbReference type="AlphaFoldDB" id="A0A2A2L5U3"/>
<organism evidence="3 4">
    <name type="scientific">Diploscapter pachys</name>
    <dbReference type="NCBI Taxonomy" id="2018661"/>
    <lineage>
        <taxon>Eukaryota</taxon>
        <taxon>Metazoa</taxon>
        <taxon>Ecdysozoa</taxon>
        <taxon>Nematoda</taxon>
        <taxon>Chromadorea</taxon>
        <taxon>Rhabditida</taxon>
        <taxon>Rhabditina</taxon>
        <taxon>Rhabditomorpha</taxon>
        <taxon>Rhabditoidea</taxon>
        <taxon>Rhabditidae</taxon>
        <taxon>Diploscapter</taxon>
    </lineage>
</organism>
<feature type="region of interest" description="Disordered" evidence="1">
    <location>
        <begin position="54"/>
        <end position="87"/>
    </location>
</feature>
<dbReference type="Pfam" id="PF02338">
    <property type="entry name" value="OTU"/>
    <property type="match status" value="1"/>
</dbReference>
<dbReference type="PANTHER" id="PTHR12419">
    <property type="entry name" value="OTU DOMAIN CONTAINING PROTEIN"/>
    <property type="match status" value="1"/>
</dbReference>
<dbReference type="Gene3D" id="3.90.70.80">
    <property type="match status" value="1"/>
</dbReference>
<dbReference type="EMBL" id="LIAE01007163">
    <property type="protein sequence ID" value="PAV81514.1"/>
    <property type="molecule type" value="Genomic_DNA"/>
</dbReference>
<evidence type="ECO:0000259" key="2">
    <source>
        <dbReference type="PROSITE" id="PS50802"/>
    </source>
</evidence>
<keyword evidence="4" id="KW-1185">Reference proteome</keyword>
<proteinExistence type="predicted"/>
<feature type="domain" description="OTU" evidence="2">
    <location>
        <begin position="171"/>
        <end position="313"/>
    </location>
</feature>
<feature type="compositionally biased region" description="Polar residues" evidence="1">
    <location>
        <begin position="115"/>
        <end position="138"/>
    </location>
</feature>
<feature type="compositionally biased region" description="Polar residues" evidence="1">
    <location>
        <begin position="376"/>
        <end position="392"/>
    </location>
</feature>
<evidence type="ECO:0000256" key="1">
    <source>
        <dbReference type="SAM" id="MobiDB-lite"/>
    </source>
</evidence>
<sequence length="775" mass="86860">MISQQIRQLINEGRELSGLRTPKKKSEKRGIRTWLPNLWERVQATVMPVLVKSGDSAAESPEASTSADQSEGQNSSHPPSQSQDMGAPEVVMNNDMERPERHSTLTPGLLGLAVGSQSAAADSQPGQQNANAATTSIDQRLDNPPPTAANSSKTSRVDALGTVDEMIDQGYKIVENSGGGDCLFYSAAYLIYGDDRWHETVRAEMIKYMKENRAFFEPHIDYEEISGIAGKGVPMRSFDDYLQWMGSRYTYGDELEVQALSDMYYCPIEIVTNRRDYSHRRVPNFIDETRQLGPPLRFVYTSANEHYRAMVHDNEFEGGVFEGRLGTPNEDSAAVANEVMMETTAQEAQDSDTESGKWWKNFDPSKVGQAHRASAKNVTSGGESSRMITGSAKQEVKEKALSSSKASKIQLKKLFSGGDRSDDLEETTTAPVAKKRKGEEKAGGEASSSKQKSNEVPKIMPRSGSSEDEEESDNDVANLDDLEYDLLELDPANEEEEEEDNEENLDDGIDAPDDELKQMAKNAAKDQDEDWSKLCRLIESARNAHRQRDPDYRSDITITTGNAYLNIPTKMKDGTIVKYKDYSKIKEKEDTINYALRLSGPAFAKYIATLMLERRAAVNAVVAKIRKERADSGGEVWNTHTDIDKFLSEVNSRADLKEMLKSGGATANDMRLRLEYLRRLNESSMKIRRRKRDIRPVIDEVVETIRQEQISSGGEVWSKHYDIDKFISEVNGREDLKQLLGAEGVTLKDLRSRLGHLRRLNEVIKITKLRNGFLM</sequence>
<feature type="region of interest" description="Disordered" evidence="1">
    <location>
        <begin position="343"/>
        <end position="403"/>
    </location>
</feature>
<evidence type="ECO:0000313" key="3">
    <source>
        <dbReference type="EMBL" id="PAV81514.1"/>
    </source>
</evidence>
<feature type="region of interest" description="Disordered" evidence="1">
    <location>
        <begin position="115"/>
        <end position="156"/>
    </location>
</feature>
<dbReference type="InterPro" id="IPR003323">
    <property type="entry name" value="OTU_dom"/>
</dbReference>
<protein>
    <recommendedName>
        <fullName evidence="2">OTU domain-containing protein</fullName>
    </recommendedName>
</protein>
<accession>A0A2A2L5U3</accession>
<feature type="region of interest" description="Disordered" evidence="1">
    <location>
        <begin position="417"/>
        <end position="474"/>
    </location>
</feature>
<gene>
    <name evidence="3" type="ORF">WR25_05940</name>
</gene>
<evidence type="ECO:0000313" key="4">
    <source>
        <dbReference type="Proteomes" id="UP000218231"/>
    </source>
</evidence>
<dbReference type="GO" id="GO:0004843">
    <property type="term" value="F:cysteine-type deubiquitinase activity"/>
    <property type="evidence" value="ECO:0007669"/>
    <property type="project" value="TreeGrafter"/>
</dbReference>
<dbReference type="STRING" id="2018661.A0A2A2L5U3"/>